<dbReference type="Proteomes" id="UP000199207">
    <property type="component" value="Unassembled WGS sequence"/>
</dbReference>
<keyword evidence="2" id="KW-0812">Transmembrane</keyword>
<accession>A0A1I1M0X2</accession>
<evidence type="ECO:0000256" key="1">
    <source>
        <dbReference type="SAM" id="MobiDB-lite"/>
    </source>
</evidence>
<dbReference type="AlphaFoldDB" id="A0A1I1M0X2"/>
<organism evidence="3 4">
    <name type="scientific">Streptomyces aidingensis</name>
    <dbReference type="NCBI Taxonomy" id="910347"/>
    <lineage>
        <taxon>Bacteria</taxon>
        <taxon>Bacillati</taxon>
        <taxon>Actinomycetota</taxon>
        <taxon>Actinomycetes</taxon>
        <taxon>Kitasatosporales</taxon>
        <taxon>Streptomycetaceae</taxon>
        <taxon>Streptomyces</taxon>
    </lineage>
</organism>
<sequence length="141" mass="14574">MTTNRRRRQEVQRAASAGSRPGESSPGPGGSPPDRSASDNDLRRRALESDKALERYKGIRKADTLELIRLTVSLSVLIVVISGLLALVLYAAREAGLPPALWAGFTVAAGGALTGVAVRVLLAALPAQQNAPPDPGSGAGP</sequence>
<proteinExistence type="predicted"/>
<keyword evidence="2" id="KW-1133">Transmembrane helix</keyword>
<keyword evidence="2" id="KW-0472">Membrane</keyword>
<feature type="region of interest" description="Disordered" evidence="1">
    <location>
        <begin position="1"/>
        <end position="42"/>
    </location>
</feature>
<dbReference type="RefSeq" id="WP_093838946.1">
    <property type="nucleotide sequence ID" value="NZ_FOLM01000006.1"/>
</dbReference>
<evidence type="ECO:0000313" key="3">
    <source>
        <dbReference type="EMBL" id="SFC79011.1"/>
    </source>
</evidence>
<gene>
    <name evidence="3" type="ORF">SAMN05421773_10651</name>
</gene>
<evidence type="ECO:0000313" key="4">
    <source>
        <dbReference type="Proteomes" id="UP000199207"/>
    </source>
</evidence>
<evidence type="ECO:0000256" key="2">
    <source>
        <dbReference type="SAM" id="Phobius"/>
    </source>
</evidence>
<name>A0A1I1M0X2_9ACTN</name>
<protein>
    <recommendedName>
        <fullName evidence="5">Holin-X, holin superfamily III</fullName>
    </recommendedName>
</protein>
<feature type="transmembrane region" description="Helical" evidence="2">
    <location>
        <begin position="67"/>
        <end position="90"/>
    </location>
</feature>
<keyword evidence="4" id="KW-1185">Reference proteome</keyword>
<feature type="transmembrane region" description="Helical" evidence="2">
    <location>
        <begin position="102"/>
        <end position="122"/>
    </location>
</feature>
<reference evidence="3 4" key="1">
    <citation type="submission" date="2016-10" db="EMBL/GenBank/DDBJ databases">
        <authorList>
            <person name="de Groot N.N."/>
        </authorList>
    </citation>
    <scope>NUCLEOTIDE SEQUENCE [LARGE SCALE GENOMIC DNA]</scope>
    <source>
        <strain evidence="3 4">CGMCC 4.5739</strain>
    </source>
</reference>
<feature type="compositionally biased region" description="Low complexity" evidence="1">
    <location>
        <begin position="13"/>
        <end position="26"/>
    </location>
</feature>
<dbReference type="EMBL" id="FOLM01000006">
    <property type="protein sequence ID" value="SFC79011.1"/>
    <property type="molecule type" value="Genomic_DNA"/>
</dbReference>
<evidence type="ECO:0008006" key="5">
    <source>
        <dbReference type="Google" id="ProtNLM"/>
    </source>
</evidence>